<keyword evidence="2 8" id="KW-0699">rRNA-binding</keyword>
<dbReference type="Proteomes" id="UP000215383">
    <property type="component" value="Chromosome 1"/>
</dbReference>
<accession>A0A239TUY4</accession>
<evidence type="ECO:0000259" key="10">
    <source>
        <dbReference type="PROSITE" id="PS50823"/>
    </source>
</evidence>
<dbReference type="InterPro" id="IPR001351">
    <property type="entry name" value="Ribosomal_uS3_C"/>
</dbReference>
<sequence>MGQKVNPHGMRLGIVKTWDAKWYAGKDFAANLHEDIKIRSYLKDTLKVSGVSKIETERSKNRLRLTIHTAKPGMVIGRGGSGIEQLKKGLKKYTDKHVDINIAEIKQPDMDATLVAENIASQLERRVAFRRAMKQAVSRTIRMGAKGIKVTVGGRLGGAEIARSESYREGSIPLHTLRADIDYGTAEAHTTYGRLGVKVWIFKGEVLPEKKTAVKAEATEGSED</sequence>
<gene>
    <name evidence="8 11" type="primary">rpsC</name>
    <name evidence="11" type="ORF">SAMEA4364220_01490</name>
</gene>
<evidence type="ECO:0000313" key="11">
    <source>
        <dbReference type="EMBL" id="SNV01791.1"/>
    </source>
</evidence>
<dbReference type="PANTHER" id="PTHR11760:SF19">
    <property type="entry name" value="SMALL RIBOSOMAL SUBUNIT PROTEIN US3C"/>
    <property type="match status" value="1"/>
</dbReference>
<dbReference type="InterPro" id="IPR018280">
    <property type="entry name" value="Ribosomal_uS3_CS"/>
</dbReference>
<dbReference type="SUPFAM" id="SSF54814">
    <property type="entry name" value="Prokaryotic type KH domain (KH-domain type II)"/>
    <property type="match status" value="1"/>
</dbReference>
<dbReference type="InterPro" id="IPR036419">
    <property type="entry name" value="Ribosomal_S3_C_sf"/>
</dbReference>
<dbReference type="EMBL" id="LT906446">
    <property type="protein sequence ID" value="SNV01791.1"/>
    <property type="molecule type" value="Genomic_DNA"/>
</dbReference>
<dbReference type="Gene3D" id="3.30.1140.32">
    <property type="entry name" value="Ribosomal protein S3, C-terminal domain"/>
    <property type="match status" value="1"/>
</dbReference>
<dbReference type="Pfam" id="PF07650">
    <property type="entry name" value="KH_2"/>
    <property type="match status" value="1"/>
</dbReference>
<dbReference type="Pfam" id="PF00189">
    <property type="entry name" value="Ribosomal_S3_C"/>
    <property type="match status" value="1"/>
</dbReference>
<dbReference type="eggNOG" id="COG0092">
    <property type="taxonomic scope" value="Bacteria"/>
</dbReference>
<evidence type="ECO:0000256" key="2">
    <source>
        <dbReference type="ARBA" id="ARBA00022730"/>
    </source>
</evidence>
<dbReference type="FunFam" id="3.30.300.20:FF:000001">
    <property type="entry name" value="30S ribosomal protein S3"/>
    <property type="match status" value="1"/>
</dbReference>
<protein>
    <recommendedName>
        <fullName evidence="7 8">Small ribosomal subunit protein uS3</fullName>
    </recommendedName>
</protein>
<keyword evidence="4 8" id="KW-0689">Ribosomal protein</keyword>
<keyword evidence="3 8" id="KW-0694">RNA-binding</keyword>
<dbReference type="GO" id="GO:0019843">
    <property type="term" value="F:rRNA binding"/>
    <property type="evidence" value="ECO:0007669"/>
    <property type="project" value="UniProtKB-UniRule"/>
</dbReference>
<dbReference type="PANTHER" id="PTHR11760">
    <property type="entry name" value="30S/40S RIBOSOMAL PROTEIN S3"/>
    <property type="match status" value="1"/>
</dbReference>
<evidence type="ECO:0000256" key="6">
    <source>
        <dbReference type="ARBA" id="ARBA00024998"/>
    </source>
</evidence>
<dbReference type="InterPro" id="IPR057258">
    <property type="entry name" value="Ribosomal_uS3"/>
</dbReference>
<organism evidence="11 12">
    <name type="scientific">Megamonas hypermegale</name>
    <dbReference type="NCBI Taxonomy" id="158847"/>
    <lineage>
        <taxon>Bacteria</taxon>
        <taxon>Bacillati</taxon>
        <taxon>Bacillota</taxon>
        <taxon>Negativicutes</taxon>
        <taxon>Selenomonadales</taxon>
        <taxon>Selenomonadaceae</taxon>
        <taxon>Megamonas</taxon>
    </lineage>
</organism>
<dbReference type="GO" id="GO:0003735">
    <property type="term" value="F:structural constituent of ribosome"/>
    <property type="evidence" value="ECO:0007669"/>
    <property type="project" value="InterPro"/>
</dbReference>
<evidence type="ECO:0000256" key="7">
    <source>
        <dbReference type="ARBA" id="ARBA00035257"/>
    </source>
</evidence>
<dbReference type="InterPro" id="IPR004044">
    <property type="entry name" value="KH_dom_type_2"/>
</dbReference>
<dbReference type="NCBIfam" id="TIGR01009">
    <property type="entry name" value="rpsC_bact"/>
    <property type="match status" value="1"/>
</dbReference>
<dbReference type="GeneID" id="78507488"/>
<evidence type="ECO:0000256" key="3">
    <source>
        <dbReference type="ARBA" id="ARBA00022884"/>
    </source>
</evidence>
<dbReference type="Gene3D" id="3.30.300.20">
    <property type="match status" value="1"/>
</dbReference>
<dbReference type="OrthoDB" id="9806396at2"/>
<dbReference type="InterPro" id="IPR005704">
    <property type="entry name" value="Ribosomal_uS3_bac-typ"/>
</dbReference>
<dbReference type="SUPFAM" id="SSF54821">
    <property type="entry name" value="Ribosomal protein S3 C-terminal domain"/>
    <property type="match status" value="1"/>
</dbReference>
<dbReference type="PROSITE" id="PS50823">
    <property type="entry name" value="KH_TYPE_2"/>
    <property type="match status" value="1"/>
</dbReference>
<dbReference type="InterPro" id="IPR015946">
    <property type="entry name" value="KH_dom-like_a/b"/>
</dbReference>
<proteinExistence type="inferred from homology"/>
<keyword evidence="12" id="KW-1185">Reference proteome</keyword>
<dbReference type="CDD" id="cd02412">
    <property type="entry name" value="KH-II_30S_S3"/>
    <property type="match status" value="1"/>
</dbReference>
<dbReference type="GO" id="GO:0003729">
    <property type="term" value="F:mRNA binding"/>
    <property type="evidence" value="ECO:0007669"/>
    <property type="project" value="UniProtKB-UniRule"/>
</dbReference>
<dbReference type="FunFam" id="3.30.1140.32:FF:000002">
    <property type="entry name" value="30S ribosomal protein S3"/>
    <property type="match status" value="1"/>
</dbReference>
<dbReference type="PROSITE" id="PS00548">
    <property type="entry name" value="RIBOSOMAL_S3"/>
    <property type="match status" value="1"/>
</dbReference>
<dbReference type="HAMAP" id="MF_01309_B">
    <property type="entry name" value="Ribosomal_uS3_B"/>
    <property type="match status" value="1"/>
</dbReference>
<name>A0A239TUY4_9FIRM</name>
<evidence type="ECO:0000256" key="5">
    <source>
        <dbReference type="ARBA" id="ARBA00023274"/>
    </source>
</evidence>
<dbReference type="GO" id="GO:0006412">
    <property type="term" value="P:translation"/>
    <property type="evidence" value="ECO:0007669"/>
    <property type="project" value="UniProtKB-UniRule"/>
</dbReference>
<keyword evidence="5 8" id="KW-0687">Ribonucleoprotein</keyword>
<dbReference type="SMART" id="SM00322">
    <property type="entry name" value="KH"/>
    <property type="match status" value="1"/>
</dbReference>
<evidence type="ECO:0000256" key="1">
    <source>
        <dbReference type="ARBA" id="ARBA00010761"/>
    </source>
</evidence>
<feature type="domain" description="KH type-2" evidence="10">
    <location>
        <begin position="38"/>
        <end position="106"/>
    </location>
</feature>
<reference evidence="11 12" key="1">
    <citation type="submission" date="2017-06" db="EMBL/GenBank/DDBJ databases">
        <authorList>
            <consortium name="Pathogen Informatics"/>
        </authorList>
    </citation>
    <scope>NUCLEOTIDE SEQUENCE [LARGE SCALE GENOMIC DNA]</scope>
    <source>
        <strain evidence="11 12">NCTC10570</strain>
    </source>
</reference>
<evidence type="ECO:0000256" key="4">
    <source>
        <dbReference type="ARBA" id="ARBA00022980"/>
    </source>
</evidence>
<evidence type="ECO:0000256" key="9">
    <source>
        <dbReference type="RuleBase" id="RU003624"/>
    </source>
</evidence>
<dbReference type="InterPro" id="IPR009019">
    <property type="entry name" value="KH_sf_prok-type"/>
</dbReference>
<evidence type="ECO:0000256" key="8">
    <source>
        <dbReference type="HAMAP-Rule" id="MF_01309"/>
    </source>
</evidence>
<dbReference type="InterPro" id="IPR004087">
    <property type="entry name" value="KH_dom"/>
</dbReference>
<dbReference type="GO" id="GO:0022627">
    <property type="term" value="C:cytosolic small ribosomal subunit"/>
    <property type="evidence" value="ECO:0007669"/>
    <property type="project" value="TreeGrafter"/>
</dbReference>
<dbReference type="RefSeq" id="WP_027889355.1">
    <property type="nucleotide sequence ID" value="NZ_CALXYH010000015.1"/>
</dbReference>
<comment type="function">
    <text evidence="6 8">Binds the lower part of the 30S subunit head. Binds mRNA in the 70S ribosome, positioning it for translation.</text>
</comment>
<evidence type="ECO:0000313" key="12">
    <source>
        <dbReference type="Proteomes" id="UP000215383"/>
    </source>
</evidence>
<comment type="similarity">
    <text evidence="1 8 9">Belongs to the universal ribosomal protein uS3 family.</text>
</comment>
<comment type="subunit">
    <text evidence="8">Part of the 30S ribosomal subunit. Forms a tight complex with proteins S10 and S14.</text>
</comment>
<dbReference type="AlphaFoldDB" id="A0A239TUY4"/>